<sequence>EGEEILEQWSTLIFCPIMIPSEAFNVHGISTEVSRRDGLSLKDAVDLFRHRLKIADRVVAHNTSFDMQLMRIAFARLGLDESELFRAPRFCTMRTATPILQLPSPRGRGHKWPTLQEAYKRLVDSAGFESAHSADVDTLACFKVMRALEEKGVQLV</sequence>
<dbReference type="Gene3D" id="3.30.420.10">
    <property type="entry name" value="Ribonuclease H-like superfamily/Ribonuclease H"/>
    <property type="match status" value="1"/>
</dbReference>
<evidence type="ECO:0000259" key="1">
    <source>
        <dbReference type="Pfam" id="PF00929"/>
    </source>
</evidence>
<reference evidence="2" key="1">
    <citation type="journal article" date="2015" name="Nature">
        <title>Complex archaea that bridge the gap between prokaryotes and eukaryotes.</title>
        <authorList>
            <person name="Spang A."/>
            <person name="Saw J.H."/>
            <person name="Jorgensen S.L."/>
            <person name="Zaremba-Niedzwiedzka K."/>
            <person name="Martijn J."/>
            <person name="Lind A.E."/>
            <person name="van Eijk R."/>
            <person name="Schleper C."/>
            <person name="Guy L."/>
            <person name="Ettema T.J."/>
        </authorList>
    </citation>
    <scope>NUCLEOTIDE SEQUENCE</scope>
</reference>
<accession>A0A0F8ZD59</accession>
<dbReference type="CDD" id="cd06127">
    <property type="entry name" value="DEDDh"/>
    <property type="match status" value="1"/>
</dbReference>
<dbReference type="InterPro" id="IPR013520">
    <property type="entry name" value="Ribonucl_H"/>
</dbReference>
<dbReference type="Pfam" id="PF00929">
    <property type="entry name" value="RNase_T"/>
    <property type="match status" value="1"/>
</dbReference>
<dbReference type="InterPro" id="IPR036397">
    <property type="entry name" value="RNaseH_sf"/>
</dbReference>
<feature type="domain" description="Exonuclease" evidence="1">
    <location>
        <begin position="17"/>
        <end position="144"/>
    </location>
</feature>
<name>A0A0F8ZD59_9ZZZZ</name>
<proteinExistence type="predicted"/>
<dbReference type="EMBL" id="LAZR01061030">
    <property type="protein sequence ID" value="KKK64419.1"/>
    <property type="molecule type" value="Genomic_DNA"/>
</dbReference>
<organism evidence="2">
    <name type="scientific">marine sediment metagenome</name>
    <dbReference type="NCBI Taxonomy" id="412755"/>
    <lineage>
        <taxon>unclassified sequences</taxon>
        <taxon>metagenomes</taxon>
        <taxon>ecological metagenomes</taxon>
    </lineage>
</organism>
<evidence type="ECO:0000313" key="2">
    <source>
        <dbReference type="EMBL" id="KKK64419.1"/>
    </source>
</evidence>
<feature type="non-terminal residue" evidence="2">
    <location>
        <position position="1"/>
    </location>
</feature>
<comment type="caution">
    <text evidence="2">The sequence shown here is derived from an EMBL/GenBank/DDBJ whole genome shotgun (WGS) entry which is preliminary data.</text>
</comment>
<dbReference type="InterPro" id="IPR012337">
    <property type="entry name" value="RNaseH-like_sf"/>
</dbReference>
<dbReference type="GO" id="GO:0003676">
    <property type="term" value="F:nucleic acid binding"/>
    <property type="evidence" value="ECO:0007669"/>
    <property type="project" value="InterPro"/>
</dbReference>
<gene>
    <name evidence="2" type="ORF">LCGC14_2984380</name>
</gene>
<protein>
    <recommendedName>
        <fullName evidence="1">Exonuclease domain-containing protein</fullName>
    </recommendedName>
</protein>
<dbReference type="AlphaFoldDB" id="A0A0F8ZD59"/>
<dbReference type="SUPFAM" id="SSF53098">
    <property type="entry name" value="Ribonuclease H-like"/>
    <property type="match status" value="1"/>
</dbReference>